<dbReference type="PATRIC" id="fig|362787.3.peg.116"/>
<name>A0A0C1HAI5_9BACT</name>
<dbReference type="AlphaFoldDB" id="A0A0C1HAI5"/>
<organism evidence="1 2">
    <name type="scientific">Candidatus Protochlamydia amoebophila</name>
    <dbReference type="NCBI Taxonomy" id="362787"/>
    <lineage>
        <taxon>Bacteria</taxon>
        <taxon>Pseudomonadati</taxon>
        <taxon>Chlamydiota</taxon>
        <taxon>Chlamydiia</taxon>
        <taxon>Parachlamydiales</taxon>
        <taxon>Parachlamydiaceae</taxon>
        <taxon>Candidatus Protochlamydia</taxon>
    </lineage>
</organism>
<dbReference type="EMBL" id="JSAN01000011">
    <property type="protein sequence ID" value="KIC74389.1"/>
    <property type="molecule type" value="Genomic_DNA"/>
</dbReference>
<proteinExistence type="predicted"/>
<accession>A0A0C1HAI5</accession>
<evidence type="ECO:0000313" key="1">
    <source>
        <dbReference type="EMBL" id="KIC74389.1"/>
    </source>
</evidence>
<protein>
    <recommendedName>
        <fullName evidence="3">CARDB domain-containing protein</fullName>
    </recommendedName>
</protein>
<gene>
    <name evidence="1" type="ORF">DB44_AL00830</name>
</gene>
<sequence length="194" mass="21354">MKMSKISLPSTRLLFKLGLGFLATLLLFARIGYSYGQTNHSISDAILQGSIQIQASKLIDPNSSEKVQPGTPVQLSVIVENKGSQASPKGDIYLCYGFAKPLDKENGSILFQTEKQTFPSIDPGKSVIISFSTPHLLPSILDFVRNDWTLREYQAIAVLNGEEHLIGSLAMTFSAYYYPGMHKEFPTIISVPLP</sequence>
<dbReference type="InterPro" id="IPR013783">
    <property type="entry name" value="Ig-like_fold"/>
</dbReference>
<reference evidence="1 2" key="1">
    <citation type="journal article" date="2014" name="Mol. Biol. Evol.">
        <title>Massive expansion of Ubiquitination-related gene families within the Chlamydiae.</title>
        <authorList>
            <person name="Domman D."/>
            <person name="Collingro A."/>
            <person name="Lagkouvardos I."/>
            <person name="Gehre L."/>
            <person name="Weinmaier T."/>
            <person name="Rattei T."/>
            <person name="Subtil A."/>
            <person name="Horn M."/>
        </authorList>
    </citation>
    <scope>NUCLEOTIDE SEQUENCE [LARGE SCALE GENOMIC DNA]</scope>
    <source>
        <strain evidence="1 2">EI2</strain>
    </source>
</reference>
<evidence type="ECO:0000313" key="2">
    <source>
        <dbReference type="Proteomes" id="UP000031465"/>
    </source>
</evidence>
<evidence type="ECO:0008006" key="3">
    <source>
        <dbReference type="Google" id="ProtNLM"/>
    </source>
</evidence>
<dbReference type="Gene3D" id="2.60.40.10">
    <property type="entry name" value="Immunoglobulins"/>
    <property type="match status" value="1"/>
</dbReference>
<dbReference type="Proteomes" id="UP000031465">
    <property type="component" value="Unassembled WGS sequence"/>
</dbReference>
<comment type="caution">
    <text evidence="1">The sequence shown here is derived from an EMBL/GenBank/DDBJ whole genome shotgun (WGS) entry which is preliminary data.</text>
</comment>